<evidence type="ECO:0000256" key="1">
    <source>
        <dbReference type="SAM" id="SignalP"/>
    </source>
</evidence>
<sequence>MKILPLILFVLLAFQVNAQEIKQKSQTSLLLYPEIYQIAKIELSEAGLLSDLVNFCDAATFSLIEVEKGYEIMRIYPQSVGAELAAMNFEDQLNKELEGKAKVVSVKSYGREYLPQVYVNQISKGSVRIRVD</sequence>
<evidence type="ECO:0000313" key="2">
    <source>
        <dbReference type="EMBL" id="GGC50163.1"/>
    </source>
</evidence>
<evidence type="ECO:0000313" key="3">
    <source>
        <dbReference type="Proteomes" id="UP000635885"/>
    </source>
</evidence>
<feature type="chain" id="PRO_5045709390" evidence="1">
    <location>
        <begin position="19"/>
        <end position="132"/>
    </location>
</feature>
<comment type="caution">
    <text evidence="2">The sequence shown here is derived from an EMBL/GenBank/DDBJ whole genome shotgun (WGS) entry which is preliminary data.</text>
</comment>
<reference evidence="3" key="1">
    <citation type="journal article" date="2019" name="Int. J. Syst. Evol. Microbiol.">
        <title>The Global Catalogue of Microorganisms (GCM) 10K type strain sequencing project: providing services to taxonomists for standard genome sequencing and annotation.</title>
        <authorList>
            <consortium name="The Broad Institute Genomics Platform"/>
            <consortium name="The Broad Institute Genome Sequencing Center for Infectious Disease"/>
            <person name="Wu L."/>
            <person name="Ma J."/>
        </authorList>
    </citation>
    <scope>NUCLEOTIDE SEQUENCE [LARGE SCALE GENOMIC DNA]</scope>
    <source>
        <strain evidence="3">CGMCC 1.12479</strain>
    </source>
</reference>
<name>A0ABQ1MZQ4_9BACT</name>
<dbReference type="Proteomes" id="UP000635885">
    <property type="component" value="Unassembled WGS sequence"/>
</dbReference>
<keyword evidence="1" id="KW-0732">Signal</keyword>
<proteinExistence type="predicted"/>
<protein>
    <submittedName>
        <fullName evidence="2">Uncharacterized protein</fullName>
    </submittedName>
</protein>
<accession>A0ABQ1MZQ4</accession>
<dbReference type="EMBL" id="BMFD01000014">
    <property type="protein sequence ID" value="GGC50163.1"/>
    <property type="molecule type" value="Genomic_DNA"/>
</dbReference>
<dbReference type="RefSeq" id="WP_188444007.1">
    <property type="nucleotide sequence ID" value="NZ_BMFD01000014.1"/>
</dbReference>
<gene>
    <name evidence="2" type="ORF">GCM10010993_30900</name>
</gene>
<keyword evidence="3" id="KW-1185">Reference proteome</keyword>
<feature type="signal peptide" evidence="1">
    <location>
        <begin position="1"/>
        <end position="18"/>
    </location>
</feature>
<organism evidence="2 3">
    <name type="scientific">Belliella aquatica</name>
    <dbReference type="NCBI Taxonomy" id="1323734"/>
    <lineage>
        <taxon>Bacteria</taxon>
        <taxon>Pseudomonadati</taxon>
        <taxon>Bacteroidota</taxon>
        <taxon>Cytophagia</taxon>
        <taxon>Cytophagales</taxon>
        <taxon>Cyclobacteriaceae</taxon>
        <taxon>Belliella</taxon>
    </lineage>
</organism>